<evidence type="ECO:0000313" key="7">
    <source>
        <dbReference type="EMBL" id="CAB3253338.1"/>
    </source>
</evidence>
<dbReference type="GO" id="GO:0000338">
    <property type="term" value="P:protein deneddylation"/>
    <property type="evidence" value="ECO:0007669"/>
    <property type="project" value="TreeGrafter"/>
</dbReference>
<dbReference type="PROSITE" id="PS50600">
    <property type="entry name" value="ULP_PROTEASE"/>
    <property type="match status" value="1"/>
</dbReference>
<dbReference type="EMBL" id="CADEBD010000294">
    <property type="protein sequence ID" value="CAB3234073.1"/>
    <property type="molecule type" value="Genomic_DNA"/>
</dbReference>
<dbReference type="InterPro" id="IPR038765">
    <property type="entry name" value="Papain-like_cys_pep_sf"/>
</dbReference>
<dbReference type="Gene3D" id="3.40.395.10">
    <property type="entry name" value="Adenoviral Proteinase, Chain A"/>
    <property type="match status" value="1"/>
</dbReference>
<keyword evidence="2" id="KW-0645">Protease</keyword>
<organism evidence="6 9">
    <name type="scientific">Arctia plantaginis</name>
    <name type="common">Wood tiger moth</name>
    <name type="synonym">Phalaena plantaginis</name>
    <dbReference type="NCBI Taxonomy" id="874455"/>
    <lineage>
        <taxon>Eukaryota</taxon>
        <taxon>Metazoa</taxon>
        <taxon>Ecdysozoa</taxon>
        <taxon>Arthropoda</taxon>
        <taxon>Hexapoda</taxon>
        <taxon>Insecta</taxon>
        <taxon>Pterygota</taxon>
        <taxon>Neoptera</taxon>
        <taxon>Endopterygota</taxon>
        <taxon>Lepidoptera</taxon>
        <taxon>Glossata</taxon>
        <taxon>Ditrysia</taxon>
        <taxon>Noctuoidea</taxon>
        <taxon>Erebidae</taxon>
        <taxon>Arctiinae</taxon>
        <taxon>Arctia</taxon>
    </lineage>
</organism>
<accession>A0A8S0ZM99</accession>
<evidence type="ECO:0000313" key="9">
    <source>
        <dbReference type="Proteomes" id="UP000494256"/>
    </source>
</evidence>
<dbReference type="EMBL" id="CADEBC010000561">
    <property type="protein sequence ID" value="CAB3253338.1"/>
    <property type="molecule type" value="Genomic_DNA"/>
</dbReference>
<evidence type="ECO:0000259" key="5">
    <source>
        <dbReference type="PROSITE" id="PS50600"/>
    </source>
</evidence>
<dbReference type="Pfam" id="PF02902">
    <property type="entry name" value="Peptidase_C48"/>
    <property type="match status" value="1"/>
</dbReference>
<dbReference type="InterPro" id="IPR003653">
    <property type="entry name" value="Peptidase_C48_C"/>
</dbReference>
<keyword evidence="4" id="KW-0788">Thiol protease</keyword>
<evidence type="ECO:0000256" key="3">
    <source>
        <dbReference type="ARBA" id="ARBA00022801"/>
    </source>
</evidence>
<reference evidence="8 9" key="1">
    <citation type="submission" date="2020-04" db="EMBL/GenBank/DDBJ databases">
        <authorList>
            <person name="Wallbank WR R."/>
            <person name="Pardo Diaz C."/>
            <person name="Kozak K."/>
            <person name="Martin S."/>
            <person name="Jiggins C."/>
            <person name="Moest M."/>
            <person name="Warren A I."/>
            <person name="Byers J.R.P. K."/>
            <person name="Montejo-Kovacevich G."/>
            <person name="Yen C E."/>
        </authorList>
    </citation>
    <scope>NUCLEOTIDE SEQUENCE [LARGE SCALE GENOMIC DNA]</scope>
</reference>
<dbReference type="InterPro" id="IPR044613">
    <property type="entry name" value="Nep1/2-like"/>
</dbReference>
<comment type="similarity">
    <text evidence="1">Belongs to the peptidase C48 family.</text>
</comment>
<dbReference type="PANTHER" id="PTHR46468">
    <property type="entry name" value="SENTRIN-SPECIFIC PROTEASE 8"/>
    <property type="match status" value="1"/>
</dbReference>
<evidence type="ECO:0000256" key="4">
    <source>
        <dbReference type="ARBA" id="ARBA00022807"/>
    </source>
</evidence>
<dbReference type="SUPFAM" id="SSF54001">
    <property type="entry name" value="Cysteine proteinases"/>
    <property type="match status" value="1"/>
</dbReference>
<dbReference type="AlphaFoldDB" id="A0A8S0ZM99"/>
<proteinExistence type="inferred from homology"/>
<evidence type="ECO:0000256" key="1">
    <source>
        <dbReference type="ARBA" id="ARBA00005234"/>
    </source>
</evidence>
<keyword evidence="3" id="KW-0378">Hydrolase</keyword>
<dbReference type="Proteomes" id="UP000494256">
    <property type="component" value="Unassembled WGS sequence"/>
</dbReference>
<comment type="caution">
    <text evidence="6">The sequence shown here is derived from an EMBL/GenBank/DDBJ whole genome shotgun (WGS) entry which is preliminary data.</text>
</comment>
<keyword evidence="8" id="KW-1185">Reference proteome</keyword>
<dbReference type="PANTHER" id="PTHR46468:SF1">
    <property type="entry name" value="SENTRIN-SPECIFIC PROTEASE 8"/>
    <property type="match status" value="1"/>
</dbReference>
<sequence>MVKTDEIHTFLNPLGISFKQFVFFPLNDNNTPDVAGGSHWSLLVYSKPENSFFHFDSSYVSNHNAAWEFASHLIPYLTKVGSINFADKDCSQQTNGYDCGIHVISNTERLAEYAHKNGLIGNSDMTIKINPSAKRKEILSIINNLRHSA</sequence>
<protein>
    <recommendedName>
        <fullName evidence="5">Ubiquitin-like protease family profile domain-containing protein</fullName>
    </recommendedName>
</protein>
<dbReference type="GO" id="GO:0019784">
    <property type="term" value="F:deNEDDylase activity"/>
    <property type="evidence" value="ECO:0007669"/>
    <property type="project" value="InterPro"/>
</dbReference>
<dbReference type="GO" id="GO:0008234">
    <property type="term" value="F:cysteine-type peptidase activity"/>
    <property type="evidence" value="ECO:0007669"/>
    <property type="project" value="UniProtKB-KW"/>
</dbReference>
<name>A0A8S0ZM99_ARCPL</name>
<dbReference type="Proteomes" id="UP000494106">
    <property type="component" value="Unassembled WGS sequence"/>
</dbReference>
<evidence type="ECO:0000313" key="6">
    <source>
        <dbReference type="EMBL" id="CAB3234073.1"/>
    </source>
</evidence>
<evidence type="ECO:0000256" key="2">
    <source>
        <dbReference type="ARBA" id="ARBA00022670"/>
    </source>
</evidence>
<gene>
    <name evidence="7" type="ORF">APLA_LOCUS14044</name>
    <name evidence="6" type="ORF">APLA_LOCUS6384</name>
</gene>
<evidence type="ECO:0000313" key="8">
    <source>
        <dbReference type="Proteomes" id="UP000494106"/>
    </source>
</evidence>
<dbReference type="GO" id="GO:0006508">
    <property type="term" value="P:proteolysis"/>
    <property type="evidence" value="ECO:0007669"/>
    <property type="project" value="UniProtKB-KW"/>
</dbReference>
<feature type="domain" description="Ubiquitin-like protease family profile" evidence="5">
    <location>
        <begin position="1"/>
        <end position="110"/>
    </location>
</feature>
<dbReference type="OrthoDB" id="5065855at2759"/>